<keyword evidence="7" id="KW-1185">Reference proteome</keyword>
<name>A0A839U9L7_9HYPH</name>
<evidence type="ECO:0000256" key="3">
    <source>
        <dbReference type="ARBA" id="ARBA00023163"/>
    </source>
</evidence>
<dbReference type="SUPFAM" id="SSF46785">
    <property type="entry name" value="Winged helix' DNA-binding domain"/>
    <property type="match status" value="1"/>
</dbReference>
<dbReference type="Pfam" id="PF00392">
    <property type="entry name" value="GntR"/>
    <property type="match status" value="1"/>
</dbReference>
<proteinExistence type="predicted"/>
<dbReference type="Gene3D" id="1.20.120.530">
    <property type="entry name" value="GntR ligand-binding domain-like"/>
    <property type="match status" value="1"/>
</dbReference>
<comment type="caution">
    <text evidence="6">The sequence shown here is derived from an EMBL/GenBank/DDBJ whole genome shotgun (WGS) entry which is preliminary data.</text>
</comment>
<evidence type="ECO:0000259" key="5">
    <source>
        <dbReference type="PROSITE" id="PS50949"/>
    </source>
</evidence>
<dbReference type="AlphaFoldDB" id="A0A839U9L7"/>
<evidence type="ECO:0000256" key="4">
    <source>
        <dbReference type="SAM" id="MobiDB-lite"/>
    </source>
</evidence>
<evidence type="ECO:0000256" key="1">
    <source>
        <dbReference type="ARBA" id="ARBA00023015"/>
    </source>
</evidence>
<dbReference type="SMART" id="SM00895">
    <property type="entry name" value="FCD"/>
    <property type="match status" value="1"/>
</dbReference>
<dbReference type="GO" id="GO:0003700">
    <property type="term" value="F:DNA-binding transcription factor activity"/>
    <property type="evidence" value="ECO:0007669"/>
    <property type="project" value="InterPro"/>
</dbReference>
<dbReference type="PROSITE" id="PS50949">
    <property type="entry name" value="HTH_GNTR"/>
    <property type="match status" value="1"/>
</dbReference>
<dbReference type="InterPro" id="IPR000524">
    <property type="entry name" value="Tscrpt_reg_HTH_GntR"/>
</dbReference>
<dbReference type="InterPro" id="IPR011711">
    <property type="entry name" value="GntR_C"/>
</dbReference>
<keyword evidence="3" id="KW-0804">Transcription</keyword>
<dbReference type="Proteomes" id="UP000554520">
    <property type="component" value="Unassembled WGS sequence"/>
</dbReference>
<dbReference type="InterPro" id="IPR008920">
    <property type="entry name" value="TF_FadR/GntR_C"/>
</dbReference>
<reference evidence="6 7" key="1">
    <citation type="submission" date="2020-08" db="EMBL/GenBank/DDBJ databases">
        <title>Genomic Encyclopedia of Type Strains, Phase III (KMG-III): the genomes of soil and plant-associated and newly described type strains.</title>
        <authorList>
            <person name="Whitman W."/>
        </authorList>
    </citation>
    <scope>NUCLEOTIDE SEQUENCE [LARGE SCALE GENOMIC DNA]</scope>
    <source>
        <strain evidence="6 7">CECT 7015</strain>
    </source>
</reference>
<dbReference type="GO" id="GO:0003677">
    <property type="term" value="F:DNA binding"/>
    <property type="evidence" value="ECO:0007669"/>
    <property type="project" value="UniProtKB-KW"/>
</dbReference>
<keyword evidence="2 6" id="KW-0238">DNA-binding</keyword>
<dbReference type="InterPro" id="IPR036388">
    <property type="entry name" value="WH-like_DNA-bd_sf"/>
</dbReference>
<organism evidence="6 7">
    <name type="scientific">Phyllobacterium trifolii</name>
    <dbReference type="NCBI Taxonomy" id="300193"/>
    <lineage>
        <taxon>Bacteria</taxon>
        <taxon>Pseudomonadati</taxon>
        <taxon>Pseudomonadota</taxon>
        <taxon>Alphaproteobacteria</taxon>
        <taxon>Hyphomicrobiales</taxon>
        <taxon>Phyllobacteriaceae</taxon>
        <taxon>Phyllobacterium</taxon>
    </lineage>
</organism>
<dbReference type="EMBL" id="JACHXN010000004">
    <property type="protein sequence ID" value="MBB3145411.1"/>
    <property type="molecule type" value="Genomic_DNA"/>
</dbReference>
<dbReference type="SMART" id="SM00345">
    <property type="entry name" value="HTH_GNTR"/>
    <property type="match status" value="1"/>
</dbReference>
<dbReference type="PANTHER" id="PTHR43537">
    <property type="entry name" value="TRANSCRIPTIONAL REGULATOR, GNTR FAMILY"/>
    <property type="match status" value="1"/>
</dbReference>
<sequence>MSEQEHAGIKANKNINPMKKSPISRQQSLAAIVADRLKASILNRELSLGEALSEEKIAAAMDVSRTPVREALTILQLQGLIVILARRGSFVFKPNRDELHSLVEYRLHLEMLAAGLAVERAPKALYGAMMDAIAVMGKARAADDALAYAEADTRFHDAMFEHCGNPLFAEAFEIAAGRIAALRAHLSEQLGLHRQKTFEEHQQMAEAVKRQDISTLRELLQAHIQAMEPNYASALAIL</sequence>
<keyword evidence="1" id="KW-0805">Transcription regulation</keyword>
<feature type="domain" description="HTH gntR-type" evidence="5">
    <location>
        <begin position="27"/>
        <end position="94"/>
    </location>
</feature>
<evidence type="ECO:0000313" key="6">
    <source>
        <dbReference type="EMBL" id="MBB3145411.1"/>
    </source>
</evidence>
<dbReference type="RefSeq" id="WP_183661661.1">
    <property type="nucleotide sequence ID" value="NZ_JACHXN010000004.1"/>
</dbReference>
<dbReference type="PRINTS" id="PR00035">
    <property type="entry name" value="HTHGNTR"/>
</dbReference>
<protein>
    <submittedName>
        <fullName evidence="6">DNA-binding GntR family transcriptional regulator</fullName>
    </submittedName>
</protein>
<evidence type="ECO:0000256" key="2">
    <source>
        <dbReference type="ARBA" id="ARBA00023125"/>
    </source>
</evidence>
<dbReference type="Pfam" id="PF07729">
    <property type="entry name" value="FCD"/>
    <property type="match status" value="1"/>
</dbReference>
<evidence type="ECO:0000313" key="7">
    <source>
        <dbReference type="Proteomes" id="UP000554520"/>
    </source>
</evidence>
<feature type="region of interest" description="Disordered" evidence="4">
    <location>
        <begin position="1"/>
        <end position="20"/>
    </location>
</feature>
<dbReference type="Gene3D" id="1.10.10.10">
    <property type="entry name" value="Winged helix-like DNA-binding domain superfamily/Winged helix DNA-binding domain"/>
    <property type="match status" value="1"/>
</dbReference>
<accession>A0A839U9L7</accession>
<dbReference type="SUPFAM" id="SSF48008">
    <property type="entry name" value="GntR ligand-binding domain-like"/>
    <property type="match status" value="1"/>
</dbReference>
<dbReference type="CDD" id="cd07377">
    <property type="entry name" value="WHTH_GntR"/>
    <property type="match status" value="1"/>
</dbReference>
<gene>
    <name evidence="6" type="ORF">FHS21_001816</name>
</gene>
<dbReference type="PANTHER" id="PTHR43537:SF50">
    <property type="entry name" value="TRANSCRIPTIONAL REGULATORY PROTEIN"/>
    <property type="match status" value="1"/>
</dbReference>
<dbReference type="InterPro" id="IPR036390">
    <property type="entry name" value="WH_DNA-bd_sf"/>
</dbReference>